<evidence type="ECO:0008006" key="3">
    <source>
        <dbReference type="Google" id="ProtNLM"/>
    </source>
</evidence>
<proteinExistence type="predicted"/>
<dbReference type="RefSeq" id="WP_259427903.1">
    <property type="nucleotide sequence ID" value="NZ_JANWTC010000006.1"/>
</dbReference>
<protein>
    <recommendedName>
        <fullName evidence="3">10 kDa chaperonin</fullName>
    </recommendedName>
</protein>
<sequence length="110" mass="12425">MSETINVLGRESKDRDGHLVFTPDHREIPGCVVDIDGQSKVQGEDVPDGNTDRLRVLAPAGTVLQVGDIVRVRGEEYTVQYAPFDYSVGRRPVLRRHRPKTLFIVERREA</sequence>
<name>A0ABT2FX68_9CORY</name>
<organism evidence="1 2">
    <name type="scientific">Corynebacterium lemuris</name>
    <dbReference type="NCBI Taxonomy" id="1859292"/>
    <lineage>
        <taxon>Bacteria</taxon>
        <taxon>Bacillati</taxon>
        <taxon>Actinomycetota</taxon>
        <taxon>Actinomycetes</taxon>
        <taxon>Mycobacteriales</taxon>
        <taxon>Corynebacteriaceae</taxon>
        <taxon>Corynebacterium</taxon>
    </lineage>
</organism>
<accession>A0ABT2FX68</accession>
<reference evidence="1 2" key="1">
    <citation type="submission" date="2022-08" db="EMBL/GenBank/DDBJ databases">
        <title>YIM 101645 draft genome.</title>
        <authorList>
            <person name="Chen X."/>
        </authorList>
    </citation>
    <scope>NUCLEOTIDE SEQUENCE [LARGE SCALE GENOMIC DNA]</scope>
    <source>
        <strain evidence="1 2">YIM 101645</strain>
    </source>
</reference>
<keyword evidence="2" id="KW-1185">Reference proteome</keyword>
<dbReference type="EMBL" id="JANWTC010000006">
    <property type="protein sequence ID" value="MCS5479832.1"/>
    <property type="molecule type" value="Genomic_DNA"/>
</dbReference>
<comment type="caution">
    <text evidence="1">The sequence shown here is derived from an EMBL/GenBank/DDBJ whole genome shotgun (WGS) entry which is preliminary data.</text>
</comment>
<dbReference type="Proteomes" id="UP001205965">
    <property type="component" value="Unassembled WGS sequence"/>
</dbReference>
<evidence type="ECO:0000313" key="2">
    <source>
        <dbReference type="Proteomes" id="UP001205965"/>
    </source>
</evidence>
<evidence type="ECO:0000313" key="1">
    <source>
        <dbReference type="EMBL" id="MCS5479832.1"/>
    </source>
</evidence>
<gene>
    <name evidence="1" type="ORF">NYP18_09185</name>
</gene>